<keyword evidence="7" id="KW-1185">Reference proteome</keyword>
<dbReference type="EMBL" id="AXNT01000002">
    <property type="protein sequence ID" value="KGM03902.1"/>
    <property type="molecule type" value="Genomic_DNA"/>
</dbReference>
<gene>
    <name evidence="6" type="ORF">Q760_07870</name>
</gene>
<evidence type="ECO:0000313" key="6">
    <source>
        <dbReference type="EMBL" id="KGM03902.1"/>
    </source>
</evidence>
<dbReference type="SUPFAM" id="SSF46689">
    <property type="entry name" value="Homeodomain-like"/>
    <property type="match status" value="1"/>
</dbReference>
<dbReference type="Pfam" id="PF21597">
    <property type="entry name" value="TetR_C_43"/>
    <property type="match status" value="1"/>
</dbReference>
<protein>
    <submittedName>
        <fullName evidence="6">TetR family transcriptional regulator</fullName>
    </submittedName>
</protein>
<dbReference type="InterPro" id="IPR050109">
    <property type="entry name" value="HTH-type_TetR-like_transc_reg"/>
</dbReference>
<dbReference type="GO" id="GO:0000976">
    <property type="term" value="F:transcription cis-regulatory region binding"/>
    <property type="evidence" value="ECO:0007669"/>
    <property type="project" value="TreeGrafter"/>
</dbReference>
<accession>A0A0A0BCV5</accession>
<dbReference type="InterPro" id="IPR001647">
    <property type="entry name" value="HTH_TetR"/>
</dbReference>
<comment type="caution">
    <text evidence="6">The sequence shown here is derived from an EMBL/GenBank/DDBJ whole genome shotgun (WGS) entry which is preliminary data.</text>
</comment>
<evidence type="ECO:0000256" key="3">
    <source>
        <dbReference type="ARBA" id="ARBA00023163"/>
    </source>
</evidence>
<dbReference type="PRINTS" id="PR00455">
    <property type="entry name" value="HTHTETR"/>
</dbReference>
<organism evidence="6 7">
    <name type="scientific">Cellulomonas cellasea DSM 20118</name>
    <dbReference type="NCBI Taxonomy" id="1408250"/>
    <lineage>
        <taxon>Bacteria</taxon>
        <taxon>Bacillati</taxon>
        <taxon>Actinomycetota</taxon>
        <taxon>Actinomycetes</taxon>
        <taxon>Micrococcales</taxon>
        <taxon>Cellulomonadaceae</taxon>
        <taxon>Cellulomonas</taxon>
    </lineage>
</organism>
<dbReference type="Pfam" id="PF00440">
    <property type="entry name" value="TetR_N"/>
    <property type="match status" value="1"/>
</dbReference>
<keyword evidence="2 4" id="KW-0238">DNA-binding</keyword>
<evidence type="ECO:0000256" key="1">
    <source>
        <dbReference type="ARBA" id="ARBA00023015"/>
    </source>
</evidence>
<dbReference type="InterPro" id="IPR049445">
    <property type="entry name" value="TetR_SbtR-like_C"/>
</dbReference>
<dbReference type="Proteomes" id="UP000029833">
    <property type="component" value="Unassembled WGS sequence"/>
</dbReference>
<dbReference type="AlphaFoldDB" id="A0A0A0BCV5"/>
<evidence type="ECO:0000256" key="4">
    <source>
        <dbReference type="PROSITE-ProRule" id="PRU00335"/>
    </source>
</evidence>
<feature type="DNA-binding region" description="H-T-H motif" evidence="4">
    <location>
        <begin position="39"/>
        <end position="58"/>
    </location>
</feature>
<evidence type="ECO:0000259" key="5">
    <source>
        <dbReference type="PROSITE" id="PS50977"/>
    </source>
</evidence>
<name>A0A0A0BCV5_9CELL</name>
<sequence length="194" mass="20723">MMTSTTGAARPPRADARRNRDRILQVAEQHFSEHGVTGSLDQIAKSAGIGPGTLYRHFPNRAALLAALLAEREDHLTRELDDIAASSSDAATSLQRWLTALVEWASAFDGLPGPLRDAVSEEASPLALTCQGYITTTDTFLAAAQREGSARSDVRARDLFLATLAIAWVGAAAMADESSRPGINALIHTGWATR</sequence>
<feature type="domain" description="HTH tetR-type" evidence="5">
    <location>
        <begin position="17"/>
        <end position="76"/>
    </location>
</feature>
<reference evidence="6 7" key="1">
    <citation type="submission" date="2013-10" db="EMBL/GenBank/DDBJ databases">
        <authorList>
            <person name="Wang G."/>
            <person name="Zhuang W."/>
        </authorList>
    </citation>
    <scope>NUCLEOTIDE SEQUENCE [LARGE SCALE GENOMIC DNA]</scope>
    <source>
        <strain evidence="6 7">DSM 20118</strain>
    </source>
</reference>
<dbReference type="GO" id="GO:0003700">
    <property type="term" value="F:DNA-binding transcription factor activity"/>
    <property type="evidence" value="ECO:0007669"/>
    <property type="project" value="TreeGrafter"/>
</dbReference>
<dbReference type="InterPro" id="IPR009057">
    <property type="entry name" value="Homeodomain-like_sf"/>
</dbReference>
<evidence type="ECO:0000256" key="2">
    <source>
        <dbReference type="ARBA" id="ARBA00023125"/>
    </source>
</evidence>
<dbReference type="PANTHER" id="PTHR30055">
    <property type="entry name" value="HTH-TYPE TRANSCRIPTIONAL REGULATOR RUTR"/>
    <property type="match status" value="1"/>
</dbReference>
<evidence type="ECO:0000313" key="7">
    <source>
        <dbReference type="Proteomes" id="UP000029833"/>
    </source>
</evidence>
<dbReference type="Gene3D" id="1.10.357.10">
    <property type="entry name" value="Tetracycline Repressor, domain 2"/>
    <property type="match status" value="1"/>
</dbReference>
<dbReference type="PANTHER" id="PTHR30055:SF234">
    <property type="entry name" value="HTH-TYPE TRANSCRIPTIONAL REGULATOR BETI"/>
    <property type="match status" value="1"/>
</dbReference>
<proteinExistence type="predicted"/>
<keyword evidence="3" id="KW-0804">Transcription</keyword>
<keyword evidence="1" id="KW-0805">Transcription regulation</keyword>
<dbReference type="PROSITE" id="PS50977">
    <property type="entry name" value="HTH_TETR_2"/>
    <property type="match status" value="1"/>
</dbReference>